<feature type="binding site" evidence="5">
    <location>
        <position position="155"/>
    </location>
    <ligand>
        <name>Mg(2+)</name>
        <dbReference type="ChEBI" id="CHEBI:18420"/>
    </ligand>
</feature>
<keyword evidence="2 5" id="KW-0479">Metal-binding</keyword>
<reference evidence="7 8" key="1">
    <citation type="journal article" date="2014" name="FEMS Microbiol. Ecol.">
        <title>Sphaerotilus natans encrusted with nanoball-shaped Fe(III) oxide minerals formed by nitrate-reducing mixotrophic Fe(II) oxidation.</title>
        <authorList>
            <person name="Park S."/>
            <person name="Kim D.H."/>
            <person name="Lee J.H."/>
            <person name="Hur H.G."/>
        </authorList>
    </citation>
    <scope>NUCLEOTIDE SEQUENCE [LARGE SCALE GENOMIC DNA]</scope>
    <source>
        <strain evidence="7 8">DSM 6575</strain>
    </source>
</reference>
<evidence type="ECO:0000313" key="8">
    <source>
        <dbReference type="Proteomes" id="UP000026714"/>
    </source>
</evidence>
<keyword evidence="8" id="KW-1185">Reference proteome</keyword>
<dbReference type="GO" id="GO:0006107">
    <property type="term" value="P:oxaloacetate metabolic process"/>
    <property type="evidence" value="ECO:0007669"/>
    <property type="project" value="TreeGrafter"/>
</dbReference>
<keyword evidence="7" id="KW-0456">Lyase</keyword>
<dbReference type="AlphaFoldDB" id="A0A059KG11"/>
<dbReference type="InterPro" id="IPR005000">
    <property type="entry name" value="Aldolase/citrate-lyase_domain"/>
</dbReference>
<comment type="cofactor">
    <cofactor evidence="1">
        <name>Mg(2+)</name>
        <dbReference type="ChEBI" id="CHEBI:18420"/>
    </cofactor>
</comment>
<dbReference type="STRING" id="34103.SAMN05421778_13616"/>
<dbReference type="eggNOG" id="COG2301">
    <property type="taxonomic scope" value="Bacteria"/>
</dbReference>
<gene>
    <name evidence="7" type="ORF">X805_40260</name>
</gene>
<protein>
    <submittedName>
        <fullName evidence="7">Citrate lyase beta subunit</fullName>
    </submittedName>
</protein>
<keyword evidence="3 5" id="KW-0460">Magnesium</keyword>
<feature type="domain" description="HpcH/HpaI aldolase/citrate lyase" evidence="6">
    <location>
        <begin position="15"/>
        <end position="224"/>
    </location>
</feature>
<dbReference type="InterPro" id="IPR011206">
    <property type="entry name" value="Citrate_lyase_beta/mcl1/mcl2"/>
</dbReference>
<dbReference type="PANTHER" id="PTHR32308">
    <property type="entry name" value="LYASE BETA SUBUNIT, PUTATIVE (AFU_ORTHOLOGUE AFUA_4G13030)-RELATED"/>
    <property type="match status" value="1"/>
</dbReference>
<dbReference type="PANTHER" id="PTHR32308:SF10">
    <property type="entry name" value="CITRATE LYASE SUBUNIT BETA"/>
    <property type="match status" value="1"/>
</dbReference>
<evidence type="ECO:0000256" key="2">
    <source>
        <dbReference type="ARBA" id="ARBA00022723"/>
    </source>
</evidence>
<feature type="binding site" evidence="4">
    <location>
        <position position="76"/>
    </location>
    <ligand>
        <name>substrate</name>
    </ligand>
</feature>
<dbReference type="Proteomes" id="UP000026714">
    <property type="component" value="Unassembled WGS sequence"/>
</dbReference>
<evidence type="ECO:0000256" key="3">
    <source>
        <dbReference type="ARBA" id="ARBA00022842"/>
    </source>
</evidence>
<dbReference type="GO" id="GO:0016829">
    <property type="term" value="F:lyase activity"/>
    <property type="evidence" value="ECO:0007669"/>
    <property type="project" value="UniProtKB-KW"/>
</dbReference>
<accession>A0A059KG11</accession>
<dbReference type="InterPro" id="IPR015813">
    <property type="entry name" value="Pyrv/PenolPyrv_kinase-like_dom"/>
</dbReference>
<dbReference type="PATRIC" id="fig|1286631.3.peg.3917"/>
<feature type="binding site" evidence="4">
    <location>
        <position position="129"/>
    </location>
    <ligand>
        <name>substrate</name>
    </ligand>
</feature>
<evidence type="ECO:0000256" key="4">
    <source>
        <dbReference type="PIRSR" id="PIRSR015582-1"/>
    </source>
</evidence>
<dbReference type="Gene3D" id="3.20.20.60">
    <property type="entry name" value="Phosphoenolpyruvate-binding domains"/>
    <property type="match status" value="1"/>
</dbReference>
<sequence>MTTLSPLDSPLARARTLLFVPGNRPERFRKALTSGADGVVLDLEDSVPASEKPAAREAIAAAWRDVTVAAVPLVVRINGLGGDAGRDDLAWLASLSPPAGVMLAKTESASQLHAVAQALPGLPILPLIESAAGMLALPDIACASGVLRLVVGHIDFMADTGIRCSDDERELDTLRFNVAMQTRVNCLAPAIDGVTVAIDDDARLQADTRRALNFGFGAKLCIHPRQAPVVHAAMAPNDVELEWARRVLAADQASGGAAVRLDGRMVDLPVVLQARQALARVRVDGSA</sequence>
<name>A0A059KG11_9BURK</name>
<dbReference type="GO" id="GO:0000287">
    <property type="term" value="F:magnesium ion binding"/>
    <property type="evidence" value="ECO:0007669"/>
    <property type="project" value="TreeGrafter"/>
</dbReference>
<dbReference type="Pfam" id="PF03328">
    <property type="entry name" value="HpcH_HpaI"/>
    <property type="match status" value="1"/>
</dbReference>
<dbReference type="SUPFAM" id="SSF51621">
    <property type="entry name" value="Phosphoenolpyruvate/pyruvate domain"/>
    <property type="match status" value="1"/>
</dbReference>
<organism evidence="7 8">
    <name type="scientific">Sphaerotilus natans subsp. natans DSM 6575</name>
    <dbReference type="NCBI Taxonomy" id="1286631"/>
    <lineage>
        <taxon>Bacteria</taxon>
        <taxon>Pseudomonadati</taxon>
        <taxon>Pseudomonadota</taxon>
        <taxon>Betaproteobacteria</taxon>
        <taxon>Burkholderiales</taxon>
        <taxon>Sphaerotilaceae</taxon>
        <taxon>Sphaerotilus</taxon>
    </lineage>
</organism>
<dbReference type="EMBL" id="AZRA01000146">
    <property type="protein sequence ID" value="KDB50396.1"/>
    <property type="molecule type" value="Genomic_DNA"/>
</dbReference>
<dbReference type="InterPro" id="IPR040442">
    <property type="entry name" value="Pyrv_kinase-like_dom_sf"/>
</dbReference>
<proteinExistence type="predicted"/>
<dbReference type="PIRSF" id="PIRSF015582">
    <property type="entry name" value="Cit_lyase_B"/>
    <property type="match status" value="1"/>
</dbReference>
<comment type="caution">
    <text evidence="7">The sequence shown here is derived from an EMBL/GenBank/DDBJ whole genome shotgun (WGS) entry which is preliminary data.</text>
</comment>
<evidence type="ECO:0000256" key="1">
    <source>
        <dbReference type="ARBA" id="ARBA00001946"/>
    </source>
</evidence>
<evidence type="ECO:0000259" key="6">
    <source>
        <dbReference type="Pfam" id="PF03328"/>
    </source>
</evidence>
<evidence type="ECO:0000256" key="5">
    <source>
        <dbReference type="PIRSR" id="PIRSR015582-2"/>
    </source>
</evidence>
<feature type="binding site" evidence="5">
    <location>
        <position position="129"/>
    </location>
    <ligand>
        <name>Mg(2+)</name>
        <dbReference type="ChEBI" id="CHEBI:18420"/>
    </ligand>
</feature>
<evidence type="ECO:0000313" key="7">
    <source>
        <dbReference type="EMBL" id="KDB50396.1"/>
    </source>
</evidence>